<dbReference type="Pfam" id="PF22694">
    <property type="entry name" value="CtpB_N-like"/>
    <property type="match status" value="1"/>
</dbReference>
<dbReference type="GO" id="GO:0004175">
    <property type="term" value="F:endopeptidase activity"/>
    <property type="evidence" value="ECO:0007669"/>
    <property type="project" value="TreeGrafter"/>
</dbReference>
<dbReference type="PANTHER" id="PTHR32060">
    <property type="entry name" value="TAIL-SPECIFIC PROTEASE"/>
    <property type="match status" value="1"/>
</dbReference>
<dbReference type="Gene3D" id="3.90.226.10">
    <property type="entry name" value="2-enoyl-CoA Hydratase, Chain A, domain 1"/>
    <property type="match status" value="1"/>
</dbReference>
<dbReference type="Proteomes" id="UP000198660">
    <property type="component" value="Unassembled WGS sequence"/>
</dbReference>
<keyword evidence="2 5" id="KW-0645">Protease</keyword>
<protein>
    <submittedName>
        <fullName evidence="8">Carboxyl-terminal processing protease</fullName>
    </submittedName>
</protein>
<accession>A0A1I6NYK0</accession>
<dbReference type="EMBL" id="FPAA01000001">
    <property type="protein sequence ID" value="SFS32979.1"/>
    <property type="molecule type" value="Genomic_DNA"/>
</dbReference>
<dbReference type="GO" id="GO:0030288">
    <property type="term" value="C:outer membrane-bounded periplasmic space"/>
    <property type="evidence" value="ECO:0007669"/>
    <property type="project" value="TreeGrafter"/>
</dbReference>
<keyword evidence="4 5" id="KW-0720">Serine protease</keyword>
<name>A0A1I6NYK0_9BACL</name>
<dbReference type="InterPro" id="IPR029045">
    <property type="entry name" value="ClpP/crotonase-like_dom_sf"/>
</dbReference>
<evidence type="ECO:0000256" key="6">
    <source>
        <dbReference type="SAM" id="SignalP"/>
    </source>
</evidence>
<dbReference type="InterPro" id="IPR036366">
    <property type="entry name" value="PGBDSf"/>
</dbReference>
<dbReference type="GO" id="GO:0008236">
    <property type="term" value="F:serine-type peptidase activity"/>
    <property type="evidence" value="ECO:0007669"/>
    <property type="project" value="UniProtKB-KW"/>
</dbReference>
<dbReference type="SUPFAM" id="SSF47090">
    <property type="entry name" value="PGBD-like"/>
    <property type="match status" value="1"/>
</dbReference>
<dbReference type="RefSeq" id="WP_091832584.1">
    <property type="nucleotide sequence ID" value="NZ_FPAA01000001.1"/>
</dbReference>
<dbReference type="SUPFAM" id="SSF50156">
    <property type="entry name" value="PDZ domain-like"/>
    <property type="match status" value="1"/>
</dbReference>
<evidence type="ECO:0000256" key="5">
    <source>
        <dbReference type="RuleBase" id="RU004404"/>
    </source>
</evidence>
<dbReference type="Pfam" id="PF17820">
    <property type="entry name" value="PDZ_6"/>
    <property type="match status" value="1"/>
</dbReference>
<dbReference type="Pfam" id="PF03572">
    <property type="entry name" value="Peptidase_S41"/>
    <property type="match status" value="1"/>
</dbReference>
<dbReference type="InterPro" id="IPR041489">
    <property type="entry name" value="PDZ_6"/>
</dbReference>
<organism evidence="8 9">
    <name type="scientific">Marininema halotolerans</name>
    <dbReference type="NCBI Taxonomy" id="1155944"/>
    <lineage>
        <taxon>Bacteria</taxon>
        <taxon>Bacillati</taxon>
        <taxon>Bacillota</taxon>
        <taxon>Bacilli</taxon>
        <taxon>Bacillales</taxon>
        <taxon>Thermoactinomycetaceae</taxon>
        <taxon>Marininema</taxon>
    </lineage>
</organism>
<dbReference type="SMART" id="SM00228">
    <property type="entry name" value="PDZ"/>
    <property type="match status" value="1"/>
</dbReference>
<feature type="signal peptide" evidence="6">
    <location>
        <begin position="1"/>
        <end position="24"/>
    </location>
</feature>
<evidence type="ECO:0000313" key="9">
    <source>
        <dbReference type="Proteomes" id="UP000198660"/>
    </source>
</evidence>
<dbReference type="InterPro" id="IPR036034">
    <property type="entry name" value="PDZ_sf"/>
</dbReference>
<dbReference type="InterPro" id="IPR002477">
    <property type="entry name" value="Peptidoglycan-bd-like"/>
</dbReference>
<dbReference type="NCBIfam" id="TIGR00225">
    <property type="entry name" value="prc"/>
    <property type="match status" value="1"/>
</dbReference>
<evidence type="ECO:0000256" key="2">
    <source>
        <dbReference type="ARBA" id="ARBA00022670"/>
    </source>
</evidence>
<keyword evidence="9" id="KW-1185">Reference proteome</keyword>
<dbReference type="CDD" id="cd06782">
    <property type="entry name" value="cpPDZ_CPP-like"/>
    <property type="match status" value="1"/>
</dbReference>
<evidence type="ECO:0000256" key="1">
    <source>
        <dbReference type="ARBA" id="ARBA00009179"/>
    </source>
</evidence>
<dbReference type="GO" id="GO:0007165">
    <property type="term" value="P:signal transduction"/>
    <property type="evidence" value="ECO:0007669"/>
    <property type="project" value="TreeGrafter"/>
</dbReference>
<proteinExistence type="inferred from homology"/>
<dbReference type="Gene3D" id="3.30.750.44">
    <property type="match status" value="1"/>
</dbReference>
<dbReference type="InterPro" id="IPR004447">
    <property type="entry name" value="Peptidase_S41A"/>
</dbReference>
<evidence type="ECO:0000313" key="8">
    <source>
        <dbReference type="EMBL" id="SFS32979.1"/>
    </source>
</evidence>
<sequence>MYLRGRTVALLIVFAVLLSSLTTAAVVGGGGLLAEVTGSSFLANNGGPAVTKSDTKGFEENAEKLKQTYGLIKSQYIHKVDDQQLVDGAIRGMVESIKDPYSSYMDKKTADQFMSSLKSSFQGIGAEVSMKKGRVTIVSPFKNSPAEKAGLQPEDQIIKVNGTSLEGLDLNEAVSKIKGPKGSKAHLEINRPGESGTLKVTVVRDEIPIETVHSKMMDDQIGKIEITQFSEETADEFGDQLKALEKKGMKGLVIDVRGNPGGLLQAVLKISEDLLPKGQGIMMTEDNKGNRTKYLAKDGKKKKYPIVVMTDKGSASASEILAGAMKGAGYQTVGVTTFGKGTVQTTNTFNDGSNLKLTMAKWLTPDGKWIHKKGIKPDVESKLPAYFKATIIHSDKPLKKNQNSTEVKNLQLVLEGLGYRTDRKDGYFSEQTETAVKAFQKTHKLSVTGEVDKKTGAKLQEAFIKMVRKPEADLQLRVAEETLKKKIK</sequence>
<dbReference type="Gene3D" id="1.10.101.10">
    <property type="entry name" value="PGBD-like superfamily/PGBD"/>
    <property type="match status" value="1"/>
</dbReference>
<feature type="chain" id="PRO_5038369992" evidence="6">
    <location>
        <begin position="25"/>
        <end position="488"/>
    </location>
</feature>
<comment type="similarity">
    <text evidence="1 5">Belongs to the peptidase S41A family.</text>
</comment>
<dbReference type="PANTHER" id="PTHR32060:SF29">
    <property type="entry name" value="CARBOXY-TERMINAL PROCESSING PROTEASE CTPB"/>
    <property type="match status" value="1"/>
</dbReference>
<dbReference type="SMART" id="SM00245">
    <property type="entry name" value="TSPc"/>
    <property type="match status" value="1"/>
</dbReference>
<dbReference type="OrthoDB" id="9812068at2"/>
<dbReference type="AlphaFoldDB" id="A0A1I6NYK0"/>
<dbReference type="FunFam" id="2.30.42.10:FF:000063">
    <property type="entry name" value="Peptidase, S41 family"/>
    <property type="match status" value="1"/>
</dbReference>
<dbReference type="Pfam" id="PF01471">
    <property type="entry name" value="PG_binding_1"/>
    <property type="match status" value="1"/>
</dbReference>
<dbReference type="SUPFAM" id="SSF52096">
    <property type="entry name" value="ClpP/crotonase"/>
    <property type="match status" value="1"/>
</dbReference>
<dbReference type="InterPro" id="IPR001478">
    <property type="entry name" value="PDZ"/>
</dbReference>
<evidence type="ECO:0000259" key="7">
    <source>
        <dbReference type="PROSITE" id="PS50106"/>
    </source>
</evidence>
<dbReference type="CDD" id="cd07560">
    <property type="entry name" value="Peptidase_S41_CPP"/>
    <property type="match status" value="1"/>
</dbReference>
<gene>
    <name evidence="8" type="ORF">SAMN05444972_101235</name>
</gene>
<dbReference type="InterPro" id="IPR005151">
    <property type="entry name" value="Tail-specific_protease"/>
</dbReference>
<feature type="domain" description="PDZ" evidence="7">
    <location>
        <begin position="114"/>
        <end position="178"/>
    </location>
</feature>
<dbReference type="InterPro" id="IPR036365">
    <property type="entry name" value="PGBD-like_sf"/>
</dbReference>
<dbReference type="Gene3D" id="2.30.42.10">
    <property type="match status" value="1"/>
</dbReference>
<dbReference type="PROSITE" id="PS50106">
    <property type="entry name" value="PDZ"/>
    <property type="match status" value="1"/>
</dbReference>
<evidence type="ECO:0000256" key="3">
    <source>
        <dbReference type="ARBA" id="ARBA00022801"/>
    </source>
</evidence>
<keyword evidence="3 5" id="KW-0378">Hydrolase</keyword>
<evidence type="ECO:0000256" key="4">
    <source>
        <dbReference type="ARBA" id="ARBA00022825"/>
    </source>
</evidence>
<keyword evidence="6" id="KW-0732">Signal</keyword>
<dbReference type="GO" id="GO:0006508">
    <property type="term" value="P:proteolysis"/>
    <property type="evidence" value="ECO:0007669"/>
    <property type="project" value="UniProtKB-KW"/>
</dbReference>
<reference evidence="9" key="1">
    <citation type="submission" date="2016-10" db="EMBL/GenBank/DDBJ databases">
        <authorList>
            <person name="Varghese N."/>
            <person name="Submissions S."/>
        </authorList>
    </citation>
    <scope>NUCLEOTIDE SEQUENCE [LARGE SCALE GENOMIC DNA]</scope>
    <source>
        <strain evidence="9">DSM 45789</strain>
    </source>
</reference>
<dbReference type="InterPro" id="IPR055210">
    <property type="entry name" value="CtpA/B_N"/>
</dbReference>